<keyword evidence="2" id="KW-1185">Reference proteome</keyword>
<reference evidence="1" key="1">
    <citation type="submission" date="2022-03" db="EMBL/GenBank/DDBJ databases">
        <title>ESBL-producing Moellerella wisconsensis and Escherichia marmotae isolated from wild game meat.</title>
        <authorList>
            <person name="Biggel M."/>
        </authorList>
    </citation>
    <scope>NUCLEOTIDE SEQUENCE</scope>
    <source>
        <strain evidence="1">W1</strain>
    </source>
</reference>
<dbReference type="Proteomes" id="UP000829420">
    <property type="component" value="Chromosome"/>
</dbReference>
<organism evidence="1 2">
    <name type="scientific">Moellerella wisconsensis</name>
    <dbReference type="NCBI Taxonomy" id="158849"/>
    <lineage>
        <taxon>Bacteria</taxon>
        <taxon>Pseudomonadati</taxon>
        <taxon>Pseudomonadota</taxon>
        <taxon>Gammaproteobacteria</taxon>
        <taxon>Enterobacterales</taxon>
        <taxon>Morganellaceae</taxon>
        <taxon>Moellerella</taxon>
    </lineage>
</organism>
<proteinExistence type="predicted"/>
<evidence type="ECO:0000313" key="2">
    <source>
        <dbReference type="Proteomes" id="UP000829420"/>
    </source>
</evidence>
<protein>
    <submittedName>
        <fullName evidence="1">Glycosyltransferase</fullName>
    </submittedName>
</protein>
<gene>
    <name evidence="1" type="ORF">MNY70_12100</name>
</gene>
<sequence>MNLIVIGEPNITQNSGTRNNALNNILEKYLIFNDSVTYISSTLEQSTTTYSFNNVHYIPLTNYNKSGRIILSKKNEIILKIQELIKKPNYHIQFRIPSIYVLQIYFCIKNIITPEKISFYIAGDWKESLKYNYPNKKYLSFLLPKIENLIIRNKTCVFTGDVLLKKNIKNIKKGFSFYSTTHSINDINSNIQDKSSCRGICFIGRIEKLKNYNFLLELAKSRLGDTYSFHILGDGPDMQELKEKVKSLKLKNINLYGHIKEKNRFNEIIKECKYSILPSYTEGTSKTLPEMMCRNIIPIAFKNVGSNNFILNDNRGILTEIDNIDEVINKIYYIDKNDNQYKQLLENGRSYVIKFTIENQLQKMFKFLYN</sequence>
<dbReference type="EMBL" id="CP093255">
    <property type="protein sequence ID" value="UNH38216.1"/>
    <property type="molecule type" value="Genomic_DNA"/>
</dbReference>
<accession>A0ACD3Y7Y9</accession>
<evidence type="ECO:0000313" key="1">
    <source>
        <dbReference type="EMBL" id="UNH38216.1"/>
    </source>
</evidence>
<name>A0ACD3Y7Y9_9GAMM</name>